<evidence type="ECO:0000256" key="2">
    <source>
        <dbReference type="ARBA" id="ARBA00022723"/>
    </source>
</evidence>
<gene>
    <name evidence="10" type="ORF">PLXY2_LOCUS6979</name>
</gene>
<evidence type="ECO:0000256" key="8">
    <source>
        <dbReference type="SAM" id="MobiDB-lite"/>
    </source>
</evidence>
<keyword evidence="6" id="KW-0539">Nucleus</keyword>
<dbReference type="PANTHER" id="PTHR24394:SF44">
    <property type="entry name" value="ZINC FINGER PROTEIN 271-LIKE"/>
    <property type="match status" value="1"/>
</dbReference>
<dbReference type="InterPro" id="IPR013087">
    <property type="entry name" value="Znf_C2H2_type"/>
</dbReference>
<dbReference type="Proteomes" id="UP000653454">
    <property type="component" value="Unassembled WGS sequence"/>
</dbReference>
<dbReference type="Gene3D" id="3.30.160.60">
    <property type="entry name" value="Classic Zinc Finger"/>
    <property type="match status" value="3"/>
</dbReference>
<organism evidence="10 11">
    <name type="scientific">Plutella xylostella</name>
    <name type="common">Diamondback moth</name>
    <name type="synonym">Plutella maculipennis</name>
    <dbReference type="NCBI Taxonomy" id="51655"/>
    <lineage>
        <taxon>Eukaryota</taxon>
        <taxon>Metazoa</taxon>
        <taxon>Ecdysozoa</taxon>
        <taxon>Arthropoda</taxon>
        <taxon>Hexapoda</taxon>
        <taxon>Insecta</taxon>
        <taxon>Pterygota</taxon>
        <taxon>Neoptera</taxon>
        <taxon>Endopterygota</taxon>
        <taxon>Lepidoptera</taxon>
        <taxon>Glossata</taxon>
        <taxon>Ditrysia</taxon>
        <taxon>Yponomeutoidea</taxon>
        <taxon>Plutellidae</taxon>
        <taxon>Plutella</taxon>
    </lineage>
</organism>
<dbReference type="GO" id="GO:0000981">
    <property type="term" value="F:DNA-binding transcription factor activity, RNA polymerase II-specific"/>
    <property type="evidence" value="ECO:0007669"/>
    <property type="project" value="TreeGrafter"/>
</dbReference>
<dbReference type="Pfam" id="PF12874">
    <property type="entry name" value="zf-met"/>
    <property type="match status" value="1"/>
</dbReference>
<accession>A0A8S4EX45</accession>
<feature type="domain" description="C2H2-type" evidence="9">
    <location>
        <begin position="32"/>
        <end position="60"/>
    </location>
</feature>
<keyword evidence="5" id="KW-0862">Zinc</keyword>
<protein>
    <submittedName>
        <fullName evidence="10">(diamondback moth) hypothetical protein</fullName>
    </submittedName>
</protein>
<evidence type="ECO:0000256" key="4">
    <source>
        <dbReference type="ARBA" id="ARBA00022771"/>
    </source>
</evidence>
<dbReference type="PANTHER" id="PTHR24394">
    <property type="entry name" value="ZINC FINGER PROTEIN"/>
    <property type="match status" value="1"/>
</dbReference>
<dbReference type="AlphaFoldDB" id="A0A8S4EX45"/>
<evidence type="ECO:0000313" key="11">
    <source>
        <dbReference type="Proteomes" id="UP000653454"/>
    </source>
</evidence>
<comment type="subcellular location">
    <subcellularLocation>
        <location evidence="1">Nucleus</location>
    </subcellularLocation>
</comment>
<keyword evidence="11" id="KW-1185">Reference proteome</keyword>
<proteinExistence type="predicted"/>
<dbReference type="Pfam" id="PF00096">
    <property type="entry name" value="zf-C2H2"/>
    <property type="match status" value="1"/>
</dbReference>
<evidence type="ECO:0000313" key="10">
    <source>
        <dbReference type="EMBL" id="CAG9119895.1"/>
    </source>
</evidence>
<dbReference type="EMBL" id="CAJHNJ030000023">
    <property type="protein sequence ID" value="CAG9119895.1"/>
    <property type="molecule type" value="Genomic_DNA"/>
</dbReference>
<keyword evidence="4 7" id="KW-0863">Zinc-finger</keyword>
<dbReference type="PROSITE" id="PS00028">
    <property type="entry name" value="ZINC_FINGER_C2H2_1"/>
    <property type="match status" value="3"/>
</dbReference>
<evidence type="ECO:0000256" key="5">
    <source>
        <dbReference type="ARBA" id="ARBA00022833"/>
    </source>
</evidence>
<reference evidence="10" key="1">
    <citation type="submission" date="2020-11" db="EMBL/GenBank/DDBJ databases">
        <authorList>
            <person name="Whiteford S."/>
        </authorList>
    </citation>
    <scope>NUCLEOTIDE SEQUENCE</scope>
</reference>
<dbReference type="FunFam" id="3.30.160.60:FF:002212">
    <property type="entry name" value="Zinc finger protein 672"/>
    <property type="match status" value="1"/>
</dbReference>
<feature type="domain" description="C2H2-type" evidence="9">
    <location>
        <begin position="91"/>
        <end position="119"/>
    </location>
</feature>
<name>A0A8S4EX45_PLUXY</name>
<dbReference type="SUPFAM" id="SSF57667">
    <property type="entry name" value="beta-beta-alpha zinc fingers"/>
    <property type="match status" value="2"/>
</dbReference>
<evidence type="ECO:0000256" key="7">
    <source>
        <dbReference type="PROSITE-ProRule" id="PRU00042"/>
    </source>
</evidence>
<dbReference type="GO" id="GO:0005634">
    <property type="term" value="C:nucleus"/>
    <property type="evidence" value="ECO:0007669"/>
    <property type="project" value="UniProtKB-SubCell"/>
</dbReference>
<dbReference type="SMART" id="SM00355">
    <property type="entry name" value="ZnF_C2H2"/>
    <property type="match status" value="3"/>
</dbReference>
<evidence type="ECO:0000256" key="1">
    <source>
        <dbReference type="ARBA" id="ARBA00004123"/>
    </source>
</evidence>
<dbReference type="PROSITE" id="PS50157">
    <property type="entry name" value="ZINC_FINGER_C2H2_2"/>
    <property type="match status" value="3"/>
</dbReference>
<evidence type="ECO:0000259" key="9">
    <source>
        <dbReference type="PROSITE" id="PS50157"/>
    </source>
</evidence>
<keyword evidence="2" id="KW-0479">Metal-binding</keyword>
<sequence length="145" mass="16452">MSDNLRIHFKKTKRHRDPTTYKPPSPPAGRNFACQLCPRTYTSSNSLRCHMKRNHSEKKPPTHACPVCDKVFSQKSVLTRHLVVHTGARAHACPLCARRFAQPATRDTHYRRVHAQSSGQEGVPRCVCLFMVSTRELAYPGSNSR</sequence>
<dbReference type="GO" id="GO:0008270">
    <property type="term" value="F:zinc ion binding"/>
    <property type="evidence" value="ECO:0007669"/>
    <property type="project" value="UniProtKB-KW"/>
</dbReference>
<evidence type="ECO:0000256" key="3">
    <source>
        <dbReference type="ARBA" id="ARBA00022737"/>
    </source>
</evidence>
<evidence type="ECO:0000256" key="6">
    <source>
        <dbReference type="ARBA" id="ARBA00023242"/>
    </source>
</evidence>
<dbReference type="InterPro" id="IPR036236">
    <property type="entry name" value="Znf_C2H2_sf"/>
</dbReference>
<feature type="domain" description="C2H2-type" evidence="9">
    <location>
        <begin position="63"/>
        <end position="90"/>
    </location>
</feature>
<keyword evidence="3" id="KW-0677">Repeat</keyword>
<comment type="caution">
    <text evidence="10">The sequence shown here is derived from an EMBL/GenBank/DDBJ whole genome shotgun (WGS) entry which is preliminary data.</text>
</comment>
<feature type="region of interest" description="Disordered" evidence="8">
    <location>
        <begin position="1"/>
        <end position="27"/>
    </location>
</feature>
<feature type="compositionally biased region" description="Basic residues" evidence="8">
    <location>
        <begin position="7"/>
        <end position="16"/>
    </location>
</feature>